<evidence type="ECO:0000256" key="1">
    <source>
        <dbReference type="ARBA" id="ARBA00000085"/>
    </source>
</evidence>
<evidence type="ECO:0000256" key="5">
    <source>
        <dbReference type="ARBA" id="ARBA00023163"/>
    </source>
</evidence>
<dbReference type="InterPro" id="IPR036097">
    <property type="entry name" value="HisK_dim/P_sf"/>
</dbReference>
<dbReference type="Gene3D" id="2.60.40.10">
    <property type="entry name" value="Immunoglobulins"/>
    <property type="match status" value="1"/>
</dbReference>
<keyword evidence="11" id="KW-1185">Reference proteome</keyword>
<feature type="modified residue" description="4-aspartylphosphate" evidence="6">
    <location>
        <position position="1169"/>
    </location>
</feature>
<dbReference type="PRINTS" id="PR00344">
    <property type="entry name" value="BCTRLSENSOR"/>
</dbReference>
<dbReference type="Gene3D" id="1.10.10.60">
    <property type="entry name" value="Homeodomain-like"/>
    <property type="match status" value="1"/>
</dbReference>
<dbReference type="InterPro" id="IPR011006">
    <property type="entry name" value="CheY-like_superfamily"/>
</dbReference>
<dbReference type="Gene3D" id="1.10.287.130">
    <property type="match status" value="1"/>
</dbReference>
<keyword evidence="4" id="KW-0805">Transcription regulation</keyword>
<dbReference type="PROSITE" id="PS01124">
    <property type="entry name" value="HTH_ARAC_FAMILY_2"/>
    <property type="match status" value="1"/>
</dbReference>
<organism evidence="10 11">
    <name type="scientific">Mucilaginibacter dorajii</name>
    <dbReference type="NCBI Taxonomy" id="692994"/>
    <lineage>
        <taxon>Bacteria</taxon>
        <taxon>Pseudomonadati</taxon>
        <taxon>Bacteroidota</taxon>
        <taxon>Sphingobacteriia</taxon>
        <taxon>Sphingobacteriales</taxon>
        <taxon>Sphingobacteriaceae</taxon>
        <taxon>Mucilaginibacter</taxon>
    </lineage>
</organism>
<dbReference type="InterPro" id="IPR011123">
    <property type="entry name" value="Y_Y_Y"/>
</dbReference>
<dbReference type="InterPro" id="IPR036890">
    <property type="entry name" value="HATPase_C_sf"/>
</dbReference>
<reference evidence="11" key="1">
    <citation type="journal article" date="2019" name="Int. J. Syst. Evol. Microbiol.">
        <title>The Global Catalogue of Microorganisms (GCM) 10K type strain sequencing project: providing services to taxonomists for standard genome sequencing and annotation.</title>
        <authorList>
            <consortium name="The Broad Institute Genomics Platform"/>
            <consortium name="The Broad Institute Genome Sequencing Center for Infectious Disease"/>
            <person name="Wu L."/>
            <person name="Ma J."/>
        </authorList>
    </citation>
    <scope>NUCLEOTIDE SEQUENCE [LARGE SCALE GENOMIC DNA]</scope>
    <source>
        <strain evidence="11">JCM 16601</strain>
    </source>
</reference>
<dbReference type="Pfam" id="PF00512">
    <property type="entry name" value="HisKA"/>
    <property type="match status" value="1"/>
</dbReference>
<evidence type="ECO:0000256" key="6">
    <source>
        <dbReference type="PROSITE-ProRule" id="PRU00169"/>
    </source>
</evidence>
<comment type="caution">
    <text evidence="10">The sequence shown here is derived from an EMBL/GenBank/DDBJ whole genome shotgun (WGS) entry which is preliminary data.</text>
</comment>
<dbReference type="InterPro" id="IPR013783">
    <property type="entry name" value="Ig-like_fold"/>
</dbReference>
<evidence type="ECO:0000259" key="8">
    <source>
        <dbReference type="PROSITE" id="PS50109"/>
    </source>
</evidence>
<dbReference type="SMART" id="SM00448">
    <property type="entry name" value="REC"/>
    <property type="match status" value="1"/>
</dbReference>
<dbReference type="PROSITE" id="PS50110">
    <property type="entry name" value="RESPONSE_REGULATORY"/>
    <property type="match status" value="1"/>
</dbReference>
<dbReference type="Gene3D" id="2.130.10.10">
    <property type="entry name" value="YVTN repeat-like/Quinoprotein amine dehydrogenase"/>
    <property type="match status" value="3"/>
</dbReference>
<dbReference type="Pfam" id="PF12833">
    <property type="entry name" value="HTH_18"/>
    <property type="match status" value="1"/>
</dbReference>
<evidence type="ECO:0000259" key="9">
    <source>
        <dbReference type="PROSITE" id="PS50110"/>
    </source>
</evidence>
<evidence type="ECO:0000313" key="10">
    <source>
        <dbReference type="EMBL" id="GAA3990406.1"/>
    </source>
</evidence>
<dbReference type="InterPro" id="IPR001789">
    <property type="entry name" value="Sig_transdc_resp-reg_receiver"/>
</dbReference>
<dbReference type="Pfam" id="PF00072">
    <property type="entry name" value="Response_reg"/>
    <property type="match status" value="1"/>
</dbReference>
<accession>A0ABP7R164</accession>
<evidence type="ECO:0000256" key="2">
    <source>
        <dbReference type="ARBA" id="ARBA00012438"/>
    </source>
</evidence>
<dbReference type="CDD" id="cd17574">
    <property type="entry name" value="REC_OmpR"/>
    <property type="match status" value="1"/>
</dbReference>
<dbReference type="EMBL" id="BAAAZC010000031">
    <property type="protein sequence ID" value="GAA3990406.1"/>
    <property type="molecule type" value="Genomic_DNA"/>
</dbReference>
<evidence type="ECO:0000256" key="3">
    <source>
        <dbReference type="ARBA" id="ARBA00022553"/>
    </source>
</evidence>
<dbReference type="SMART" id="SM00387">
    <property type="entry name" value="HATPase_c"/>
    <property type="match status" value="1"/>
</dbReference>
<dbReference type="PROSITE" id="PS50109">
    <property type="entry name" value="HIS_KIN"/>
    <property type="match status" value="1"/>
</dbReference>
<dbReference type="EC" id="2.7.13.3" evidence="2"/>
<dbReference type="SUPFAM" id="SSF52172">
    <property type="entry name" value="CheY-like"/>
    <property type="match status" value="1"/>
</dbReference>
<dbReference type="InterPro" id="IPR005467">
    <property type="entry name" value="His_kinase_dom"/>
</dbReference>
<feature type="domain" description="Response regulatory" evidence="9">
    <location>
        <begin position="1121"/>
        <end position="1236"/>
    </location>
</feature>
<gene>
    <name evidence="10" type="ORF">GCM10022210_50010</name>
</gene>
<name>A0ABP7R164_9SPHI</name>
<dbReference type="SUPFAM" id="SSF63829">
    <property type="entry name" value="Calcium-dependent phosphotriesterase"/>
    <property type="match status" value="2"/>
</dbReference>
<dbReference type="SUPFAM" id="SSF47384">
    <property type="entry name" value="Homodimeric domain of signal transducing histidine kinase"/>
    <property type="match status" value="1"/>
</dbReference>
<dbReference type="InterPro" id="IPR009057">
    <property type="entry name" value="Homeodomain-like_sf"/>
</dbReference>
<evidence type="ECO:0000313" key="11">
    <source>
        <dbReference type="Proteomes" id="UP001500742"/>
    </source>
</evidence>
<dbReference type="Gene3D" id="3.30.565.10">
    <property type="entry name" value="Histidine kinase-like ATPase, C-terminal domain"/>
    <property type="match status" value="1"/>
</dbReference>
<dbReference type="PANTHER" id="PTHR43547">
    <property type="entry name" value="TWO-COMPONENT HISTIDINE KINASE"/>
    <property type="match status" value="1"/>
</dbReference>
<sequence length="1371" mass="157011">MRAQQNPLKFSYLTVDDGLSHTDVKEIKQDKQGFIWIATLFGLDRYDGHTIRKFYNTNVPKKSSFRNRIRSMCLDENDKIWLGSEDGIQFFDPRSEKYTDVDNARHDTGNKTYTRLLALKGNLLGTLAENQFRLFRVSGKALIDISLSYPAGVKFTDMAPDNAGNIWLSSNEGVWILDRSFCFRHVDIIDGLGHYFNNLSKVFLNRKNQVLVVEGTTVILAKENSLELSSPKNASAIKLNSVQHLVTPGGSLIKDIIQDKKLNYWVSTDAGLILLDQAFNLKQTITTQSFVNSLNTNYLDKIFIDRSECLWVSTFGGGVDFCDLNAKQFYAFQHNPEVPNTLSGNHIRSIIEEAGEKVWIGTNASGLNEYGLHTGKFTRYNTNSTNIRLKSNEIDALELDNDRNLWIGTDKGLEIINQKLNSIWYPAGHEKFPVHSITSITKDCYGNMWFGSYYNGFGCITLDEKKLYHVKYWGLGSGYQIWADKNKPELLISSIHGLTRLVIDSSSRIVKTFHYQVNNRPNSLSSNYIFPIQKQSDSTYWVGTIGGGLDYLTLKSDNTYSVKTYGSQYGVFNDVETMELDDKGRIWMGGNGLECLDVRNNKLTRFDKNDGLQGNSFKVGASYKGKDGRLYFGGINGLNYFFPDSIKINKIAAHPVFTDLIINSKRVIAGETRFSENPLEETINYSSKIRLNYLQNNFVISFSAMHYANPQKCRYRYKLVGFDKNWRFTDGSNPIAAYNNLDYEDYSLMVEATNNDGIWSKDKATILITITPPWWKSSIAKIIYFVLFLSVLVGIYIYQARWYRLKREFAVRDVEEKKREEMHLQKEELYQQQLQFFTNISHEFRTPLTLIIGPLESLIKENAYSAYQHTYQVMYRNAKRLINLINELMNFRKVADSVIKLQVKQISLSGFINALFDDFENLAGNKQIVYTLKLPEQRTTIWLDQQIVEKILFNLLNNSFKYTAAGGQITLDVFFAFDDFRPAYGAEYRLLSKHRAASYIYFRVIDTGIGISKESISEIFDRYYRISNNHLGSGVGLALVKSLTLLHKGDIYVYSERHKGTEIIIALPLEETNYSLTERNDHNPEQPATMLEKIEHADVLMAAKPEPLPQETKATTAAKQHILLVEDNDELRSFLKDVLQPHYLVYEAVDGKQGLDLAVETVPDLIISDVMMPVMNGVELCKQVKEKFETSHIPFLILSAKDALEAKLEGLESGADYYFSKPLSTDLLLLTIHNLFEQKQKLKIKYTKDYYAEATELVHSAKDKEFLDKLIKLIETNIQTPELDVDYICRHMFTSRSKLYQKIKSISGQSINEFVRTIRLKKAAHIMTHEDVTQIELVERIGILSVSYFQKAFRKEFGKTPSQFIKEVKGS</sequence>
<dbReference type="Proteomes" id="UP001500742">
    <property type="component" value="Unassembled WGS sequence"/>
</dbReference>
<dbReference type="Pfam" id="PF07495">
    <property type="entry name" value="Y_Y_Y"/>
    <property type="match status" value="1"/>
</dbReference>
<dbReference type="Gene3D" id="3.40.50.2300">
    <property type="match status" value="1"/>
</dbReference>
<dbReference type="InterPro" id="IPR018060">
    <property type="entry name" value="HTH_AraC"/>
</dbReference>
<feature type="domain" description="Histidine kinase" evidence="8">
    <location>
        <begin position="839"/>
        <end position="1071"/>
    </location>
</feature>
<proteinExistence type="predicted"/>
<dbReference type="CDD" id="cd00082">
    <property type="entry name" value="HisKA"/>
    <property type="match status" value="1"/>
</dbReference>
<evidence type="ECO:0000256" key="4">
    <source>
        <dbReference type="ARBA" id="ARBA00023015"/>
    </source>
</evidence>
<feature type="domain" description="HTH araC/xylS-type" evidence="7">
    <location>
        <begin position="1268"/>
        <end position="1367"/>
    </location>
</feature>
<comment type="catalytic activity">
    <reaction evidence="1">
        <text>ATP + protein L-histidine = ADP + protein N-phospho-L-histidine.</text>
        <dbReference type="EC" id="2.7.13.3"/>
    </reaction>
</comment>
<keyword evidence="3 6" id="KW-0597">Phosphoprotein</keyword>
<dbReference type="Pfam" id="PF02518">
    <property type="entry name" value="HATPase_c"/>
    <property type="match status" value="1"/>
</dbReference>
<dbReference type="SUPFAM" id="SSF101898">
    <property type="entry name" value="NHL repeat"/>
    <property type="match status" value="1"/>
</dbReference>
<dbReference type="SUPFAM" id="SSF46689">
    <property type="entry name" value="Homeodomain-like"/>
    <property type="match status" value="1"/>
</dbReference>
<dbReference type="SMART" id="SM00342">
    <property type="entry name" value="HTH_ARAC"/>
    <property type="match status" value="1"/>
</dbReference>
<dbReference type="InterPro" id="IPR003594">
    <property type="entry name" value="HATPase_dom"/>
</dbReference>
<dbReference type="InterPro" id="IPR004358">
    <property type="entry name" value="Sig_transdc_His_kin-like_C"/>
</dbReference>
<dbReference type="SUPFAM" id="SSF55874">
    <property type="entry name" value="ATPase domain of HSP90 chaperone/DNA topoisomerase II/histidine kinase"/>
    <property type="match status" value="1"/>
</dbReference>
<dbReference type="PANTHER" id="PTHR43547:SF2">
    <property type="entry name" value="HYBRID SIGNAL TRANSDUCTION HISTIDINE KINASE C"/>
    <property type="match status" value="1"/>
</dbReference>
<dbReference type="InterPro" id="IPR015943">
    <property type="entry name" value="WD40/YVTN_repeat-like_dom_sf"/>
</dbReference>
<dbReference type="InterPro" id="IPR003661">
    <property type="entry name" value="HisK_dim/P_dom"/>
</dbReference>
<dbReference type="SMART" id="SM00388">
    <property type="entry name" value="HisKA"/>
    <property type="match status" value="1"/>
</dbReference>
<keyword evidence="5" id="KW-0804">Transcription</keyword>
<evidence type="ECO:0000259" key="7">
    <source>
        <dbReference type="PROSITE" id="PS01124"/>
    </source>
</evidence>
<protein>
    <recommendedName>
        <fullName evidence="2">histidine kinase</fullName>
        <ecNumber evidence="2">2.7.13.3</ecNumber>
    </recommendedName>
</protein>